<dbReference type="Pfam" id="PF05746">
    <property type="entry name" value="DALR_1"/>
    <property type="match status" value="1"/>
</dbReference>
<dbReference type="PANTHER" id="PTHR11956">
    <property type="entry name" value="ARGINYL-TRNA SYNTHETASE"/>
    <property type="match status" value="1"/>
</dbReference>
<reference evidence="13 14" key="1">
    <citation type="submission" date="2021-06" db="EMBL/GenBank/DDBJ databases">
        <title>Actinoplanes lichenicola sp. nov., and Actinoplanes ovalisporus sp. nov., isolated from lichen in Thailand.</title>
        <authorList>
            <person name="Saeng-In P."/>
            <person name="Kanchanasin P."/>
            <person name="Yuki M."/>
            <person name="Kudo T."/>
            <person name="Ohkuma M."/>
            <person name="Phongsopitanun W."/>
            <person name="Tanasupawat S."/>
        </authorList>
    </citation>
    <scope>NUCLEOTIDE SEQUENCE [LARGE SCALE GENOMIC DNA]</scope>
    <source>
        <strain evidence="13 14">NBRC 110975</strain>
    </source>
</reference>
<evidence type="ECO:0000256" key="8">
    <source>
        <dbReference type="ARBA" id="ARBA00049339"/>
    </source>
</evidence>
<dbReference type="Proteomes" id="UP001519654">
    <property type="component" value="Unassembled WGS sequence"/>
</dbReference>
<dbReference type="SUPFAM" id="SSF47323">
    <property type="entry name" value="Anticodon-binding domain of a subclass of class I aminoacyl-tRNA synthetases"/>
    <property type="match status" value="1"/>
</dbReference>
<keyword evidence="2 9" id="KW-0963">Cytoplasm</keyword>
<evidence type="ECO:0000256" key="4">
    <source>
        <dbReference type="ARBA" id="ARBA00022741"/>
    </source>
</evidence>
<comment type="catalytic activity">
    <reaction evidence="8 9">
        <text>tRNA(Arg) + L-arginine + ATP = L-arginyl-tRNA(Arg) + AMP + diphosphate</text>
        <dbReference type="Rhea" id="RHEA:20301"/>
        <dbReference type="Rhea" id="RHEA-COMP:9658"/>
        <dbReference type="Rhea" id="RHEA-COMP:9673"/>
        <dbReference type="ChEBI" id="CHEBI:30616"/>
        <dbReference type="ChEBI" id="CHEBI:32682"/>
        <dbReference type="ChEBI" id="CHEBI:33019"/>
        <dbReference type="ChEBI" id="CHEBI:78442"/>
        <dbReference type="ChEBI" id="CHEBI:78513"/>
        <dbReference type="ChEBI" id="CHEBI:456215"/>
        <dbReference type="EC" id="6.1.1.19"/>
    </reaction>
</comment>
<comment type="caution">
    <text evidence="13">The sequence shown here is derived from an EMBL/GenBank/DDBJ whole genome shotgun (WGS) entry which is preliminary data.</text>
</comment>
<evidence type="ECO:0000256" key="1">
    <source>
        <dbReference type="ARBA" id="ARBA00005594"/>
    </source>
</evidence>
<dbReference type="NCBIfam" id="TIGR00456">
    <property type="entry name" value="argS"/>
    <property type="match status" value="1"/>
</dbReference>
<dbReference type="SUPFAM" id="SSF52374">
    <property type="entry name" value="Nucleotidylyl transferase"/>
    <property type="match status" value="1"/>
</dbReference>
<evidence type="ECO:0000256" key="3">
    <source>
        <dbReference type="ARBA" id="ARBA00022598"/>
    </source>
</evidence>
<comment type="subcellular location">
    <subcellularLocation>
        <location evidence="9">Cytoplasm</location>
    </subcellularLocation>
</comment>
<keyword evidence="5 9" id="KW-0067">ATP-binding</keyword>
<dbReference type="SUPFAM" id="SSF55190">
    <property type="entry name" value="Arginyl-tRNA synthetase (ArgRS), N-terminal 'additional' domain"/>
    <property type="match status" value="1"/>
</dbReference>
<protein>
    <recommendedName>
        <fullName evidence="9">Arginine--tRNA ligase</fullName>
        <ecNumber evidence="9">6.1.1.19</ecNumber>
    </recommendedName>
    <alternativeName>
        <fullName evidence="9">Arginyl-tRNA synthetase</fullName>
        <shortName evidence="9">ArgRS</shortName>
    </alternativeName>
</protein>
<keyword evidence="7 9" id="KW-0030">Aminoacyl-tRNA synthetase</keyword>
<gene>
    <name evidence="9 13" type="primary">argS</name>
    <name evidence="13" type="ORF">KOI35_44750</name>
</gene>
<name>A0ABS5Z4Q6_9ACTN</name>
<dbReference type="InterPro" id="IPR001412">
    <property type="entry name" value="aa-tRNA-synth_I_CS"/>
</dbReference>
<evidence type="ECO:0000256" key="6">
    <source>
        <dbReference type="ARBA" id="ARBA00022917"/>
    </source>
</evidence>
<dbReference type="InterPro" id="IPR035684">
    <property type="entry name" value="ArgRS_core"/>
</dbReference>
<dbReference type="InterPro" id="IPR014729">
    <property type="entry name" value="Rossmann-like_a/b/a_fold"/>
</dbReference>
<evidence type="ECO:0000256" key="10">
    <source>
        <dbReference type="RuleBase" id="RU363038"/>
    </source>
</evidence>
<keyword evidence="3 9" id="KW-0436">Ligase</keyword>
<dbReference type="HAMAP" id="MF_00123">
    <property type="entry name" value="Arg_tRNA_synth"/>
    <property type="match status" value="1"/>
</dbReference>
<dbReference type="GO" id="GO:0004814">
    <property type="term" value="F:arginine-tRNA ligase activity"/>
    <property type="evidence" value="ECO:0007669"/>
    <property type="project" value="UniProtKB-EC"/>
</dbReference>
<evidence type="ECO:0000256" key="2">
    <source>
        <dbReference type="ARBA" id="ARBA00022490"/>
    </source>
</evidence>
<evidence type="ECO:0000313" key="13">
    <source>
        <dbReference type="EMBL" id="MBU2670633.1"/>
    </source>
</evidence>
<dbReference type="PANTHER" id="PTHR11956:SF5">
    <property type="entry name" value="ARGININE--TRNA LIGASE, CYTOPLASMIC"/>
    <property type="match status" value="1"/>
</dbReference>
<evidence type="ECO:0000256" key="5">
    <source>
        <dbReference type="ARBA" id="ARBA00022840"/>
    </source>
</evidence>
<dbReference type="PROSITE" id="PS00178">
    <property type="entry name" value="AA_TRNA_LIGASE_I"/>
    <property type="match status" value="1"/>
</dbReference>
<dbReference type="SMART" id="SM00836">
    <property type="entry name" value="DALR_1"/>
    <property type="match status" value="1"/>
</dbReference>
<feature type="short sequence motif" description="'HIGH' region" evidence="9">
    <location>
        <begin position="111"/>
        <end position="121"/>
    </location>
</feature>
<feature type="domain" description="Arginyl tRNA synthetase N-terminal" evidence="12">
    <location>
        <begin position="1"/>
        <end position="82"/>
    </location>
</feature>
<keyword evidence="14" id="KW-1185">Reference proteome</keyword>
<dbReference type="RefSeq" id="WP_215795861.1">
    <property type="nucleotide sequence ID" value="NZ_JAHKKG010000021.1"/>
</dbReference>
<evidence type="ECO:0000256" key="7">
    <source>
        <dbReference type="ARBA" id="ARBA00023146"/>
    </source>
</evidence>
<dbReference type="Pfam" id="PF03485">
    <property type="entry name" value="Arg_tRNA_synt_N"/>
    <property type="match status" value="1"/>
</dbReference>
<organism evidence="13 14">
    <name type="scientific">Paractinoplanes bogorensis</name>
    <dbReference type="NCBI Taxonomy" id="1610840"/>
    <lineage>
        <taxon>Bacteria</taxon>
        <taxon>Bacillati</taxon>
        <taxon>Actinomycetota</taxon>
        <taxon>Actinomycetes</taxon>
        <taxon>Micromonosporales</taxon>
        <taxon>Micromonosporaceae</taxon>
        <taxon>Paractinoplanes</taxon>
    </lineage>
</organism>
<dbReference type="EC" id="6.1.1.19" evidence="9"/>
<evidence type="ECO:0000259" key="12">
    <source>
        <dbReference type="SMART" id="SM01016"/>
    </source>
</evidence>
<dbReference type="EMBL" id="JAHKKG010000021">
    <property type="protein sequence ID" value="MBU2670633.1"/>
    <property type="molecule type" value="Genomic_DNA"/>
</dbReference>
<sequence>MNLEVLLAARLAPAFETVAGEKIDPAVRASQHADFQSGAALALSRSLHRPPREIAADVLARADLAGLAEAEISGPGFINLTVADAVLTSAPADPEPGRPTGERVVIDYSGPNVAKELHVGHLRSTIIGDALARLFSWAGYDVVRVNHLGDWGTQFGMLIEHMSDPTGAYSLSDLTDFYRQARVRFDNDPDFRTRARLRVVALQSGDEPTRARWRQLVEQSERSFLDDYARLGITLTSDDFAGESSYQDQLASVVDELTAKGLLVESEGALCAFPSGFAGRDGEPLPLIVRKSDGGFGYAATDLAALRHRTRDLKADRLLYVVGAPQSTHFRMVFAVGRAAGWLDDGVVAEHISFGSILGPDGKMLKTRSGETIKLADLLDEADRRASSPPVGIGAIKYADLSSDRIGDYVFDWDRMLATTGNTGPYLQYAVARIRSLLAKASASPGEVTITDPSERRLILAIHGFEAAVAAAIEHREPHRLAVYLYDLAAAFSTFYERCPIRSSPSRLTLTTHTGTTLRHGLDLLGIPVPDEM</sequence>
<keyword evidence="4 9" id="KW-0547">Nucleotide-binding</keyword>
<comment type="subunit">
    <text evidence="9">Monomer.</text>
</comment>
<evidence type="ECO:0000313" key="14">
    <source>
        <dbReference type="Proteomes" id="UP001519654"/>
    </source>
</evidence>
<evidence type="ECO:0000256" key="9">
    <source>
        <dbReference type="HAMAP-Rule" id="MF_00123"/>
    </source>
</evidence>
<dbReference type="Gene3D" id="3.30.1360.70">
    <property type="entry name" value="Arginyl tRNA synthetase N-terminal domain"/>
    <property type="match status" value="1"/>
</dbReference>
<accession>A0ABS5Z4Q6</accession>
<dbReference type="InterPro" id="IPR008909">
    <property type="entry name" value="DALR_anticod-bd"/>
</dbReference>
<comment type="similarity">
    <text evidence="1 9 10">Belongs to the class-I aminoacyl-tRNA synthetase family.</text>
</comment>
<proteinExistence type="inferred from homology"/>
<dbReference type="PRINTS" id="PR01038">
    <property type="entry name" value="TRNASYNTHARG"/>
</dbReference>
<feature type="domain" description="DALR anticodon binding" evidence="11">
    <location>
        <begin position="427"/>
        <end position="533"/>
    </location>
</feature>
<keyword evidence="6 9" id="KW-0648">Protein biosynthesis</keyword>
<dbReference type="Gene3D" id="1.10.730.10">
    <property type="entry name" value="Isoleucyl-tRNA Synthetase, Domain 1"/>
    <property type="match status" value="1"/>
</dbReference>
<dbReference type="InterPro" id="IPR001278">
    <property type="entry name" value="Arg-tRNA-ligase"/>
</dbReference>
<evidence type="ECO:0000259" key="11">
    <source>
        <dbReference type="SMART" id="SM00836"/>
    </source>
</evidence>
<dbReference type="InterPro" id="IPR036695">
    <property type="entry name" value="Arg-tRNA-synth_N_sf"/>
</dbReference>
<dbReference type="InterPro" id="IPR009080">
    <property type="entry name" value="tRNAsynth_Ia_anticodon-bd"/>
</dbReference>
<dbReference type="SMART" id="SM01016">
    <property type="entry name" value="Arg_tRNA_synt_N"/>
    <property type="match status" value="1"/>
</dbReference>
<dbReference type="CDD" id="cd00671">
    <property type="entry name" value="ArgRS_core"/>
    <property type="match status" value="1"/>
</dbReference>
<dbReference type="InterPro" id="IPR005148">
    <property type="entry name" value="Arg-tRNA-synth_N"/>
</dbReference>
<dbReference type="Pfam" id="PF00750">
    <property type="entry name" value="tRNA-synt_1d"/>
    <property type="match status" value="1"/>
</dbReference>
<dbReference type="Gene3D" id="3.40.50.620">
    <property type="entry name" value="HUPs"/>
    <property type="match status" value="1"/>
</dbReference>